<reference evidence="17" key="1">
    <citation type="submission" date="2024-07" db="EMBL/GenBank/DDBJ databases">
        <title>Two chromosome-level genome assemblies of Korean endemic species Abeliophyllum distichum and Forsythia ovata (Oleaceae).</title>
        <authorList>
            <person name="Jang H."/>
        </authorList>
    </citation>
    <scope>NUCLEOTIDE SEQUENCE [LARGE SCALE GENOMIC DNA]</scope>
</reference>
<keyword evidence="11" id="KW-0862">Zinc</keyword>
<dbReference type="SMART" id="SM00647">
    <property type="entry name" value="IBR"/>
    <property type="match status" value="2"/>
</dbReference>
<dbReference type="GO" id="GO:0061630">
    <property type="term" value="F:ubiquitin protein ligase activity"/>
    <property type="evidence" value="ECO:0007669"/>
    <property type="project" value="UniProtKB-EC"/>
</dbReference>
<dbReference type="InterPro" id="IPR002867">
    <property type="entry name" value="IBR_dom"/>
</dbReference>
<keyword evidence="17" id="KW-1185">Reference proteome</keyword>
<dbReference type="EMBL" id="JBFOLJ010000016">
    <property type="protein sequence ID" value="KAL2469341.1"/>
    <property type="molecule type" value="Genomic_DNA"/>
</dbReference>
<comment type="cofactor">
    <cofactor evidence="2">
        <name>Zn(2+)</name>
        <dbReference type="ChEBI" id="CHEBI:29105"/>
    </cofactor>
</comment>
<protein>
    <recommendedName>
        <fullName evidence="5">RBR-type E3 ubiquitin transferase</fullName>
        <ecNumber evidence="5">2.3.2.31</ecNumber>
    </recommendedName>
</protein>
<keyword evidence="10" id="KW-0833">Ubl conjugation pathway</keyword>
<keyword evidence="13" id="KW-0472">Membrane</keyword>
<evidence type="ECO:0000256" key="11">
    <source>
        <dbReference type="ARBA" id="ARBA00022833"/>
    </source>
</evidence>
<comment type="similarity">
    <text evidence="4">Belongs to the RBR family. Ariadne subfamily.</text>
</comment>
<comment type="function">
    <text evidence="3">Might act as an E3 ubiquitin-protein ligase, or as part of E3 complex, which accepts ubiquitin from specific E2 ubiquitin-conjugating enzymes and then transfers it to substrates.</text>
</comment>
<keyword evidence="8" id="KW-0677">Repeat</keyword>
<evidence type="ECO:0000256" key="5">
    <source>
        <dbReference type="ARBA" id="ARBA00012251"/>
    </source>
</evidence>
<dbReference type="Pfam" id="PF01485">
    <property type="entry name" value="IBR"/>
    <property type="match status" value="1"/>
</dbReference>
<keyword evidence="13" id="KW-0812">Transmembrane</keyword>
<dbReference type="SUPFAM" id="SSF57850">
    <property type="entry name" value="RING/U-box"/>
    <property type="match status" value="3"/>
</dbReference>
<keyword evidence="13" id="KW-1133">Transmembrane helix</keyword>
<dbReference type="Proteomes" id="UP001604277">
    <property type="component" value="Unassembled WGS sequence"/>
</dbReference>
<keyword evidence="9 12" id="KW-0863">Zinc-finger</keyword>
<evidence type="ECO:0000256" key="12">
    <source>
        <dbReference type="PROSITE-ProRule" id="PRU00175"/>
    </source>
</evidence>
<dbReference type="GO" id="GO:0008270">
    <property type="term" value="F:zinc ion binding"/>
    <property type="evidence" value="ECO:0007669"/>
    <property type="project" value="UniProtKB-KW"/>
</dbReference>
<dbReference type="AlphaFoldDB" id="A0ABD1PZH5"/>
<dbReference type="EC" id="2.3.2.31" evidence="5"/>
<dbReference type="Gene3D" id="3.30.40.10">
    <property type="entry name" value="Zinc/RING finger domain, C3HC4 (zinc finger)"/>
    <property type="match status" value="1"/>
</dbReference>
<gene>
    <name evidence="16" type="ORF">Fot_50917</name>
</gene>
<evidence type="ECO:0000256" key="1">
    <source>
        <dbReference type="ARBA" id="ARBA00001798"/>
    </source>
</evidence>
<dbReference type="PANTHER" id="PTHR11685">
    <property type="entry name" value="RBR FAMILY RING FINGER AND IBR DOMAIN-CONTAINING"/>
    <property type="match status" value="1"/>
</dbReference>
<evidence type="ECO:0000259" key="14">
    <source>
        <dbReference type="PROSITE" id="PS50089"/>
    </source>
</evidence>
<evidence type="ECO:0000256" key="6">
    <source>
        <dbReference type="ARBA" id="ARBA00022679"/>
    </source>
</evidence>
<dbReference type="InterPro" id="IPR017907">
    <property type="entry name" value="Znf_RING_CS"/>
</dbReference>
<dbReference type="PROSITE" id="PS51873">
    <property type="entry name" value="TRIAD"/>
    <property type="match status" value="1"/>
</dbReference>
<dbReference type="PROSITE" id="PS00518">
    <property type="entry name" value="ZF_RING_1"/>
    <property type="match status" value="1"/>
</dbReference>
<feature type="domain" description="RING-type" evidence="15">
    <location>
        <begin position="36"/>
        <end position="245"/>
    </location>
</feature>
<dbReference type="InterPro" id="IPR018957">
    <property type="entry name" value="Znf_C3HC4_RING-type"/>
</dbReference>
<evidence type="ECO:0000256" key="3">
    <source>
        <dbReference type="ARBA" id="ARBA00003976"/>
    </source>
</evidence>
<evidence type="ECO:0000313" key="17">
    <source>
        <dbReference type="Proteomes" id="UP001604277"/>
    </source>
</evidence>
<name>A0ABD1PZH5_9LAMI</name>
<evidence type="ECO:0000256" key="9">
    <source>
        <dbReference type="ARBA" id="ARBA00022771"/>
    </source>
</evidence>
<organism evidence="16 17">
    <name type="scientific">Forsythia ovata</name>
    <dbReference type="NCBI Taxonomy" id="205694"/>
    <lineage>
        <taxon>Eukaryota</taxon>
        <taxon>Viridiplantae</taxon>
        <taxon>Streptophyta</taxon>
        <taxon>Embryophyta</taxon>
        <taxon>Tracheophyta</taxon>
        <taxon>Spermatophyta</taxon>
        <taxon>Magnoliopsida</taxon>
        <taxon>eudicotyledons</taxon>
        <taxon>Gunneridae</taxon>
        <taxon>Pentapetalae</taxon>
        <taxon>asterids</taxon>
        <taxon>lamiids</taxon>
        <taxon>Lamiales</taxon>
        <taxon>Oleaceae</taxon>
        <taxon>Forsythieae</taxon>
        <taxon>Forsythia</taxon>
    </lineage>
</organism>
<evidence type="ECO:0000256" key="2">
    <source>
        <dbReference type="ARBA" id="ARBA00001947"/>
    </source>
</evidence>
<comment type="catalytic activity">
    <reaction evidence="1">
        <text>[E2 ubiquitin-conjugating enzyme]-S-ubiquitinyl-L-cysteine + [acceptor protein]-L-lysine = [E2 ubiquitin-conjugating enzyme]-L-cysteine + [acceptor protein]-N(6)-ubiquitinyl-L-lysine.</text>
        <dbReference type="EC" id="2.3.2.31"/>
    </reaction>
</comment>
<evidence type="ECO:0000256" key="10">
    <source>
        <dbReference type="ARBA" id="ARBA00022786"/>
    </source>
</evidence>
<keyword evidence="6" id="KW-0808">Transferase</keyword>
<dbReference type="Gene3D" id="1.20.120.1750">
    <property type="match status" value="1"/>
</dbReference>
<comment type="caution">
    <text evidence="16">The sequence shown here is derived from an EMBL/GenBank/DDBJ whole genome shotgun (WGS) entry which is preliminary data.</text>
</comment>
<dbReference type="InterPro" id="IPR001841">
    <property type="entry name" value="Znf_RING"/>
</dbReference>
<evidence type="ECO:0000256" key="8">
    <source>
        <dbReference type="ARBA" id="ARBA00022737"/>
    </source>
</evidence>
<evidence type="ECO:0000259" key="15">
    <source>
        <dbReference type="PROSITE" id="PS51873"/>
    </source>
</evidence>
<dbReference type="InterPro" id="IPR013083">
    <property type="entry name" value="Znf_RING/FYVE/PHD"/>
</dbReference>
<evidence type="ECO:0000313" key="16">
    <source>
        <dbReference type="EMBL" id="KAL2469341.1"/>
    </source>
</evidence>
<accession>A0ABD1PZH5</accession>
<dbReference type="InterPro" id="IPR044066">
    <property type="entry name" value="TRIAD_supradom"/>
</dbReference>
<evidence type="ECO:0000256" key="7">
    <source>
        <dbReference type="ARBA" id="ARBA00022723"/>
    </source>
</evidence>
<evidence type="ECO:0000256" key="13">
    <source>
        <dbReference type="SAM" id="Phobius"/>
    </source>
</evidence>
<keyword evidence="7" id="KW-0479">Metal-binding</keyword>
<evidence type="ECO:0000256" key="4">
    <source>
        <dbReference type="ARBA" id="ARBA00005884"/>
    </source>
</evidence>
<feature type="domain" description="RING-type" evidence="14">
    <location>
        <begin position="40"/>
        <end position="88"/>
    </location>
</feature>
<dbReference type="InterPro" id="IPR031127">
    <property type="entry name" value="E3_UB_ligase_RBR"/>
</dbReference>
<feature type="transmembrane region" description="Helical" evidence="13">
    <location>
        <begin position="243"/>
        <end position="264"/>
    </location>
</feature>
<sequence length="266" mass="31011">MTLSGLIQRYFQARTKTEYSGRFQDEQEDQNLENLEDEICEICIEPMISRERKFKNRDKCSHPFCIDCIINYIQVKLEYENVDEIKCPGLNCNQLLDPISCRSVIGLSLFVKWCDLLCKKAILGVGKSYCPYRNCNVLILNECGGALKKSQCPNCKNWFCFQCKRVWHAGFGCKESRKWSDRDDIAFGKLVEQYKWTRCPLCRHFVERIEGCRNIKCRCGNGFCHVCGNQLHACRCNHSMCSYLLLVIIVLFLCFVWALGVWLIEK</sequence>
<dbReference type="PROSITE" id="PS50089">
    <property type="entry name" value="ZF_RING_2"/>
    <property type="match status" value="1"/>
</dbReference>
<dbReference type="Pfam" id="PF00097">
    <property type="entry name" value="zf-C3HC4"/>
    <property type="match status" value="1"/>
</dbReference>
<proteinExistence type="inferred from homology"/>